<dbReference type="AlphaFoldDB" id="A0AA36GNP3"/>
<feature type="domain" description="SCP" evidence="1">
    <location>
        <begin position="6"/>
        <end position="101"/>
    </location>
</feature>
<proteinExistence type="predicted"/>
<reference evidence="2" key="1">
    <citation type="submission" date="2023-07" db="EMBL/GenBank/DDBJ databases">
        <authorList>
            <consortium name="CYATHOMIX"/>
        </authorList>
    </citation>
    <scope>NUCLEOTIDE SEQUENCE</scope>
    <source>
        <strain evidence="2">N/A</strain>
    </source>
</reference>
<accession>A0AA36GNP3</accession>
<dbReference type="Proteomes" id="UP001176961">
    <property type="component" value="Unassembled WGS sequence"/>
</dbReference>
<dbReference type="SUPFAM" id="SSF55797">
    <property type="entry name" value="PR-1-like"/>
    <property type="match status" value="1"/>
</dbReference>
<dbReference type="CDD" id="cd05380">
    <property type="entry name" value="CAP_euk"/>
    <property type="match status" value="1"/>
</dbReference>
<evidence type="ECO:0000313" key="2">
    <source>
        <dbReference type="EMBL" id="CAJ0595501.1"/>
    </source>
</evidence>
<sequence>MKELDLEYNCDLEKLAYQRIQTCKKALYSSKTHNSAVIRKHLGQEKVMAFVRAFSYWRNDKQKRTSKDNKPQTEYDKLTWKSTSAFGCAVKQCKKRGEKFTLVDCKYDYE</sequence>
<evidence type="ECO:0000259" key="1">
    <source>
        <dbReference type="Pfam" id="PF00188"/>
    </source>
</evidence>
<dbReference type="EMBL" id="CATQJL010000112">
    <property type="protein sequence ID" value="CAJ0595501.1"/>
    <property type="molecule type" value="Genomic_DNA"/>
</dbReference>
<organism evidence="2 3">
    <name type="scientific">Cylicocyclus nassatus</name>
    <name type="common">Nematode worm</name>
    <dbReference type="NCBI Taxonomy" id="53992"/>
    <lineage>
        <taxon>Eukaryota</taxon>
        <taxon>Metazoa</taxon>
        <taxon>Ecdysozoa</taxon>
        <taxon>Nematoda</taxon>
        <taxon>Chromadorea</taxon>
        <taxon>Rhabditida</taxon>
        <taxon>Rhabditina</taxon>
        <taxon>Rhabditomorpha</taxon>
        <taxon>Strongyloidea</taxon>
        <taxon>Strongylidae</taxon>
        <taxon>Cylicocyclus</taxon>
    </lineage>
</organism>
<evidence type="ECO:0000313" key="3">
    <source>
        <dbReference type="Proteomes" id="UP001176961"/>
    </source>
</evidence>
<dbReference type="InterPro" id="IPR035940">
    <property type="entry name" value="CAP_sf"/>
</dbReference>
<comment type="caution">
    <text evidence="2">The sequence shown here is derived from an EMBL/GenBank/DDBJ whole genome shotgun (WGS) entry which is preliminary data.</text>
</comment>
<dbReference type="Pfam" id="PF00188">
    <property type="entry name" value="CAP"/>
    <property type="match status" value="1"/>
</dbReference>
<keyword evidence="3" id="KW-1185">Reference proteome</keyword>
<protein>
    <recommendedName>
        <fullName evidence="1">SCP domain-containing protein</fullName>
    </recommendedName>
</protein>
<gene>
    <name evidence="2" type="ORF">CYNAS_LOCUS7484</name>
</gene>
<dbReference type="InterPro" id="IPR014044">
    <property type="entry name" value="CAP_dom"/>
</dbReference>
<dbReference type="Gene3D" id="3.40.33.10">
    <property type="entry name" value="CAP"/>
    <property type="match status" value="1"/>
</dbReference>
<name>A0AA36GNP3_CYLNA</name>